<dbReference type="InterPro" id="IPR013325">
    <property type="entry name" value="RNA_pol_sigma_r2"/>
</dbReference>
<dbReference type="PANTHER" id="PTHR43133">
    <property type="entry name" value="RNA POLYMERASE ECF-TYPE SIGMA FACTO"/>
    <property type="match status" value="1"/>
</dbReference>
<keyword evidence="3" id="KW-0731">Sigma factor</keyword>
<dbReference type="SUPFAM" id="SSF88659">
    <property type="entry name" value="Sigma3 and sigma4 domains of RNA polymerase sigma factors"/>
    <property type="match status" value="1"/>
</dbReference>
<evidence type="ECO:0000256" key="3">
    <source>
        <dbReference type="ARBA" id="ARBA00023082"/>
    </source>
</evidence>
<comment type="caution">
    <text evidence="8">The sequence shown here is derived from an EMBL/GenBank/DDBJ whole genome shotgun (WGS) entry which is preliminary data.</text>
</comment>
<comment type="similarity">
    <text evidence="1">Belongs to the sigma-70 factor family. ECF subfamily.</text>
</comment>
<proteinExistence type="inferred from homology"/>
<reference evidence="9 11" key="1">
    <citation type="journal article" date="2022" name="bioRxiv">
        <title>Prophages regulate Shewanella fidelis 3313 motility and biofilm formation: implications for gut colonization dynamics in Ciona robusta.</title>
        <authorList>
            <person name="Natarajan O."/>
            <person name="Gibboney S.L."/>
            <person name="Young M.N."/>
            <person name="Lim S.J."/>
            <person name="Pluta N."/>
            <person name="Atkinson C.G."/>
            <person name="Leigh B.A."/>
            <person name="Liberti A."/>
            <person name="Kees E.D."/>
            <person name="Breitbart M."/>
            <person name="Gralnick J.A."/>
            <person name="Dishaw L.J."/>
        </authorList>
    </citation>
    <scope>NUCLEOTIDE SEQUENCE [LARGE SCALE GENOMIC DNA]</scope>
    <source>
        <strain evidence="9 11">JG4066</strain>
    </source>
</reference>
<dbReference type="GO" id="GO:0006352">
    <property type="term" value="P:DNA-templated transcription initiation"/>
    <property type="evidence" value="ECO:0007669"/>
    <property type="project" value="InterPro"/>
</dbReference>
<dbReference type="SUPFAM" id="SSF88946">
    <property type="entry name" value="Sigma2 domain of RNA polymerase sigma factors"/>
    <property type="match status" value="1"/>
</dbReference>
<reference evidence="8" key="2">
    <citation type="submission" date="2022-11" db="EMBL/GenBank/DDBJ databases">
        <title>Prophages regulate Shewanella fidelis motility and biofilm formation: implications for gut colonization dynamics in Ciona robusta.</title>
        <authorList>
            <person name="Natarajan O."/>
            <person name="Gibboney S.L."/>
            <person name="Young M.N."/>
            <person name="Lim S.J."/>
            <person name="Pluta N."/>
            <person name="Atkinson C.G.F."/>
            <person name="Leigh B.A."/>
            <person name="Liberti A."/>
            <person name="Kees E."/>
            <person name="Breitbart M."/>
            <person name="Gralnick J."/>
            <person name="Dishaw L.J."/>
        </authorList>
    </citation>
    <scope>NUCLEOTIDE SEQUENCE</scope>
    <source>
        <strain evidence="8">3313</strain>
    </source>
</reference>
<dbReference type="InterPro" id="IPR036388">
    <property type="entry name" value="WH-like_DNA-bd_sf"/>
</dbReference>
<name>A0AAW8NLF9_9GAMM</name>
<evidence type="ECO:0000259" key="6">
    <source>
        <dbReference type="Pfam" id="PF04542"/>
    </source>
</evidence>
<evidence type="ECO:0000259" key="7">
    <source>
        <dbReference type="Pfam" id="PF08281"/>
    </source>
</evidence>
<protein>
    <recommendedName>
        <fullName evidence="5">RNA polymerase sigma factor SigZ</fullName>
    </recommendedName>
</protein>
<dbReference type="NCBIfam" id="TIGR02959">
    <property type="entry name" value="SigZ"/>
    <property type="match status" value="1"/>
</dbReference>
<dbReference type="Gene3D" id="1.10.1740.10">
    <property type="match status" value="1"/>
</dbReference>
<keyword evidence="2" id="KW-0805">Transcription regulation</keyword>
<evidence type="ECO:0000313" key="10">
    <source>
        <dbReference type="Proteomes" id="UP001259340"/>
    </source>
</evidence>
<dbReference type="InterPro" id="IPR014284">
    <property type="entry name" value="RNA_pol_sigma-70_dom"/>
</dbReference>
<dbReference type="NCBIfam" id="NF007215">
    <property type="entry name" value="PRK09637.1"/>
    <property type="match status" value="1"/>
</dbReference>
<dbReference type="InterPro" id="IPR014304">
    <property type="entry name" value="RNA_pol_sigma-Z"/>
</dbReference>
<feature type="domain" description="RNA polymerase sigma-70 region 2" evidence="6">
    <location>
        <begin position="8"/>
        <end position="73"/>
    </location>
</feature>
<evidence type="ECO:0000256" key="5">
    <source>
        <dbReference type="NCBIfam" id="TIGR02959"/>
    </source>
</evidence>
<evidence type="ECO:0000313" key="8">
    <source>
        <dbReference type="EMBL" id="MDR8523205.1"/>
    </source>
</evidence>
<dbReference type="EMBL" id="JAPMLE010000001">
    <property type="protein sequence ID" value="MDR8523205.1"/>
    <property type="molecule type" value="Genomic_DNA"/>
</dbReference>
<dbReference type="Proteomes" id="UP001271263">
    <property type="component" value="Unassembled WGS sequence"/>
</dbReference>
<gene>
    <name evidence="8" type="primary">sigZ</name>
    <name evidence="8" type="ORF">OS133_05820</name>
    <name evidence="9" type="ORF">OS134_09780</name>
</gene>
<dbReference type="GO" id="GO:0003677">
    <property type="term" value="F:DNA binding"/>
    <property type="evidence" value="ECO:0007669"/>
    <property type="project" value="InterPro"/>
</dbReference>
<evidence type="ECO:0000313" key="9">
    <source>
        <dbReference type="EMBL" id="MDW4824346.1"/>
    </source>
</evidence>
<dbReference type="InterPro" id="IPR007627">
    <property type="entry name" value="RNA_pol_sigma70_r2"/>
</dbReference>
<dbReference type="EMBL" id="JAPMLD010000003">
    <property type="protein sequence ID" value="MDW4824346.1"/>
    <property type="molecule type" value="Genomic_DNA"/>
</dbReference>
<dbReference type="InterPro" id="IPR013324">
    <property type="entry name" value="RNA_pol_sigma_r3/r4-like"/>
</dbReference>
<dbReference type="NCBIfam" id="TIGR02937">
    <property type="entry name" value="sigma70-ECF"/>
    <property type="match status" value="1"/>
</dbReference>
<evidence type="ECO:0000256" key="1">
    <source>
        <dbReference type="ARBA" id="ARBA00010641"/>
    </source>
</evidence>
<sequence>MDIQTVWQAYRDNIKVFLKAKVSNPDDVDDLLQEILIKTFDNLHSVQSEAKIKSWLYQVANNAIIDFYRKRGRVAQLEGEALWYQQGEESNEQALSRCIEPFINALPEDSSALLTAIDLHGQSQKQYAAEHGISYSTLKSRVQKSRERLRGLYEECCHLSLDKQGNVVDFEPKDSNCKGC</sequence>
<dbReference type="InterPro" id="IPR013249">
    <property type="entry name" value="RNA_pol_sigma70_r4_t2"/>
</dbReference>
<dbReference type="GO" id="GO:0016987">
    <property type="term" value="F:sigma factor activity"/>
    <property type="evidence" value="ECO:0007669"/>
    <property type="project" value="UniProtKB-KW"/>
</dbReference>
<keyword evidence="4" id="KW-0804">Transcription</keyword>
<dbReference type="Gene3D" id="1.10.10.10">
    <property type="entry name" value="Winged helix-like DNA-binding domain superfamily/Winged helix DNA-binding domain"/>
    <property type="match status" value="1"/>
</dbReference>
<keyword evidence="11" id="KW-1185">Reference proteome</keyword>
<evidence type="ECO:0000256" key="4">
    <source>
        <dbReference type="ARBA" id="ARBA00023163"/>
    </source>
</evidence>
<dbReference type="Pfam" id="PF08281">
    <property type="entry name" value="Sigma70_r4_2"/>
    <property type="match status" value="1"/>
</dbReference>
<evidence type="ECO:0000256" key="2">
    <source>
        <dbReference type="ARBA" id="ARBA00023015"/>
    </source>
</evidence>
<dbReference type="RefSeq" id="WP_108946098.1">
    <property type="nucleotide sequence ID" value="NZ_JAPMLA010000003.1"/>
</dbReference>
<organism evidence="8 10">
    <name type="scientific">Shewanella fidelis</name>
    <dbReference type="NCBI Taxonomy" id="173509"/>
    <lineage>
        <taxon>Bacteria</taxon>
        <taxon>Pseudomonadati</taxon>
        <taxon>Pseudomonadota</taxon>
        <taxon>Gammaproteobacteria</taxon>
        <taxon>Alteromonadales</taxon>
        <taxon>Shewanellaceae</taxon>
        <taxon>Shewanella</taxon>
    </lineage>
</organism>
<evidence type="ECO:0000313" key="11">
    <source>
        <dbReference type="Proteomes" id="UP001271263"/>
    </source>
</evidence>
<dbReference type="Pfam" id="PF04542">
    <property type="entry name" value="Sigma70_r2"/>
    <property type="match status" value="1"/>
</dbReference>
<feature type="domain" description="RNA polymerase sigma factor 70 region 4 type 2" evidence="7">
    <location>
        <begin position="98"/>
        <end position="149"/>
    </location>
</feature>
<dbReference type="Proteomes" id="UP001259340">
    <property type="component" value="Unassembled WGS sequence"/>
</dbReference>
<dbReference type="InterPro" id="IPR039425">
    <property type="entry name" value="RNA_pol_sigma-70-like"/>
</dbReference>
<dbReference type="PANTHER" id="PTHR43133:SF62">
    <property type="entry name" value="RNA POLYMERASE SIGMA FACTOR SIGZ"/>
    <property type="match status" value="1"/>
</dbReference>
<accession>A0AAW8NLF9</accession>
<dbReference type="AlphaFoldDB" id="A0AAW8NLF9"/>